<proteinExistence type="predicted"/>
<evidence type="ECO:0000313" key="4">
    <source>
        <dbReference type="Proteomes" id="UP000250245"/>
    </source>
</evidence>
<evidence type="ECO:0000259" key="2">
    <source>
        <dbReference type="Pfam" id="PF00346"/>
    </source>
</evidence>
<dbReference type="PANTHER" id="PTHR11993:SF10">
    <property type="entry name" value="NADH DEHYDROGENASE [UBIQUINONE] IRON-SULFUR PROTEIN 2, MITOCHONDRIAL"/>
    <property type="match status" value="1"/>
</dbReference>
<dbReference type="AlphaFoldDB" id="A0A2X3B8V4"/>
<accession>A0A2X3B8V4</accession>
<dbReference type="EMBL" id="UASJ01000005">
    <property type="protein sequence ID" value="SQC01588.1"/>
    <property type="molecule type" value="Genomic_DNA"/>
</dbReference>
<name>A0A2X3B8V4_9ACTO</name>
<dbReference type="InterPro" id="IPR029014">
    <property type="entry name" value="NiFe-Hase_large"/>
</dbReference>
<evidence type="ECO:0000256" key="1">
    <source>
        <dbReference type="ARBA" id="ARBA00022719"/>
    </source>
</evidence>
<sequence length="137" mass="15187">MELNRIASHLVAVGTGANELGATTMLTTGFRGREEILRIFEHITGLRMNNTYMRPGGVSNDLLDDTIDMIREKLPLVKRDIGEMQDLIMANPIFIGRMKNVGWLPLSTMMAVVPDRSVLAGRRFTAGYAQVAALLRV</sequence>
<dbReference type="InterPro" id="IPR022885">
    <property type="entry name" value="NDH1_su_D/H"/>
</dbReference>
<keyword evidence="1" id="KW-0874">Quinone</keyword>
<evidence type="ECO:0000313" key="3">
    <source>
        <dbReference type="EMBL" id="SQC01588.1"/>
    </source>
</evidence>
<dbReference type="PANTHER" id="PTHR11993">
    <property type="entry name" value="NADH-UBIQUINONE OXIDOREDUCTASE 49 KDA SUBUNIT"/>
    <property type="match status" value="1"/>
</dbReference>
<feature type="domain" description="NADH-quinone oxidoreductase subunit D" evidence="2">
    <location>
        <begin position="20"/>
        <end position="111"/>
    </location>
</feature>
<dbReference type="Gene3D" id="1.10.645.10">
    <property type="entry name" value="Cytochrome-c3 Hydrogenase, chain B"/>
    <property type="match status" value="1"/>
</dbReference>
<protein>
    <submittedName>
        <fullName evidence="3">NADH-quinone oxidoreductase subunit 4</fullName>
        <ecNumber evidence="3">1.6.5.11</ecNumber>
    </submittedName>
</protein>
<keyword evidence="3" id="KW-0560">Oxidoreductase</keyword>
<organism evidence="3 4">
    <name type="scientific">Mobiluncus curtisii</name>
    <dbReference type="NCBI Taxonomy" id="2051"/>
    <lineage>
        <taxon>Bacteria</taxon>
        <taxon>Bacillati</taxon>
        <taxon>Actinomycetota</taxon>
        <taxon>Actinomycetes</taxon>
        <taxon>Actinomycetales</taxon>
        <taxon>Actinomycetaceae</taxon>
        <taxon>Mobiluncus</taxon>
    </lineage>
</organism>
<gene>
    <name evidence="3" type="primary">nqo4_3</name>
    <name evidence="3" type="ORF">NCTC11820_01980</name>
</gene>
<dbReference type="InterPro" id="IPR001135">
    <property type="entry name" value="NADH_Q_OxRdtase_suD"/>
</dbReference>
<dbReference type="GO" id="GO:0048038">
    <property type="term" value="F:quinone binding"/>
    <property type="evidence" value="ECO:0007669"/>
    <property type="project" value="UniProtKB-KW"/>
</dbReference>
<dbReference type="EC" id="1.6.5.11" evidence="3"/>
<dbReference type="GO" id="GO:0016651">
    <property type="term" value="F:oxidoreductase activity, acting on NAD(P)H"/>
    <property type="evidence" value="ECO:0007669"/>
    <property type="project" value="InterPro"/>
</dbReference>
<reference evidence="3 4" key="1">
    <citation type="submission" date="2018-06" db="EMBL/GenBank/DDBJ databases">
        <authorList>
            <consortium name="Pathogen Informatics"/>
            <person name="Doyle S."/>
        </authorList>
    </citation>
    <scope>NUCLEOTIDE SEQUENCE [LARGE SCALE GENOMIC DNA]</scope>
    <source>
        <strain evidence="3 4">NCTC11820</strain>
    </source>
</reference>
<dbReference type="Pfam" id="PF00346">
    <property type="entry name" value="Complex1_49kDa"/>
    <property type="match status" value="1"/>
</dbReference>
<dbReference type="GO" id="GO:0051287">
    <property type="term" value="F:NAD binding"/>
    <property type="evidence" value="ECO:0007669"/>
    <property type="project" value="InterPro"/>
</dbReference>
<dbReference type="Proteomes" id="UP000250245">
    <property type="component" value="Unassembled WGS sequence"/>
</dbReference>
<dbReference type="SUPFAM" id="SSF56762">
    <property type="entry name" value="HydB/Nqo4-like"/>
    <property type="match status" value="1"/>
</dbReference>